<keyword evidence="2" id="KW-1185">Reference proteome</keyword>
<dbReference type="EMBL" id="JBIAPI010000016">
    <property type="protein sequence ID" value="MFF3228926.1"/>
    <property type="molecule type" value="Genomic_DNA"/>
</dbReference>
<organism evidence="1 2">
    <name type="scientific">Nocardia suismassiliense</name>
    <dbReference type="NCBI Taxonomy" id="2077092"/>
    <lineage>
        <taxon>Bacteria</taxon>
        <taxon>Bacillati</taxon>
        <taxon>Actinomycetota</taxon>
        <taxon>Actinomycetes</taxon>
        <taxon>Mycobacteriales</taxon>
        <taxon>Nocardiaceae</taxon>
        <taxon>Nocardia</taxon>
    </lineage>
</organism>
<reference evidence="1 2" key="1">
    <citation type="submission" date="2024-10" db="EMBL/GenBank/DDBJ databases">
        <title>The Natural Products Discovery Center: Release of the First 8490 Sequenced Strains for Exploring Actinobacteria Biosynthetic Diversity.</title>
        <authorList>
            <person name="Kalkreuter E."/>
            <person name="Kautsar S.A."/>
            <person name="Yang D."/>
            <person name="Bader C.D."/>
            <person name="Teijaro C.N."/>
            <person name="Fluegel L."/>
            <person name="Davis C.M."/>
            <person name="Simpson J.R."/>
            <person name="Lauterbach L."/>
            <person name="Steele A.D."/>
            <person name="Gui C."/>
            <person name="Meng S."/>
            <person name="Li G."/>
            <person name="Viehrig K."/>
            <person name="Ye F."/>
            <person name="Su P."/>
            <person name="Kiefer A.F."/>
            <person name="Nichols A."/>
            <person name="Cepeda A.J."/>
            <person name="Yan W."/>
            <person name="Fan B."/>
            <person name="Jiang Y."/>
            <person name="Adhikari A."/>
            <person name="Zheng C.-J."/>
            <person name="Schuster L."/>
            <person name="Cowan T.M."/>
            <person name="Smanski M.J."/>
            <person name="Chevrette M.G."/>
            <person name="De Carvalho L.P.S."/>
            <person name="Shen B."/>
        </authorList>
    </citation>
    <scope>NUCLEOTIDE SEQUENCE [LARGE SCALE GENOMIC DNA]</scope>
    <source>
        <strain evidence="1 2">NPDC003040</strain>
    </source>
</reference>
<dbReference type="Proteomes" id="UP001601948">
    <property type="component" value="Unassembled WGS sequence"/>
</dbReference>
<dbReference type="RefSeq" id="WP_387726151.1">
    <property type="nucleotide sequence ID" value="NZ_JBIAPI010000016.1"/>
</dbReference>
<gene>
    <name evidence="1" type="ORF">ACFYV7_39490</name>
</gene>
<comment type="caution">
    <text evidence="1">The sequence shown here is derived from an EMBL/GenBank/DDBJ whole genome shotgun (WGS) entry which is preliminary data.</text>
</comment>
<evidence type="ECO:0000313" key="1">
    <source>
        <dbReference type="EMBL" id="MFF3228926.1"/>
    </source>
</evidence>
<protein>
    <submittedName>
        <fullName evidence="1">Uncharacterized protein</fullName>
    </submittedName>
</protein>
<proteinExistence type="predicted"/>
<sequence length="140" mass="15120">MGRLAELLGGARLETTAIARAAQGARAARAHLTSAARTPSLPAPDQARLWEGTGDHARLRTEYRRRTPMFATIADFAAHGRAPRDQRWRARDGRLDRSAARQAVLTAAALHGMSYTDIANHHPTAGGSWKGLARAYARSG</sequence>
<name>A0ABW6R5X9_9NOCA</name>
<accession>A0ABW6R5X9</accession>
<evidence type="ECO:0000313" key="2">
    <source>
        <dbReference type="Proteomes" id="UP001601948"/>
    </source>
</evidence>